<dbReference type="CDD" id="cd19499">
    <property type="entry name" value="RecA-like_ClpB_Hsp104-like"/>
    <property type="match status" value="1"/>
</dbReference>
<dbReference type="InterPro" id="IPR050130">
    <property type="entry name" value="ClpA_ClpB"/>
</dbReference>
<keyword evidence="10" id="KW-1185">Reference proteome</keyword>
<dbReference type="Gene3D" id="3.40.50.300">
    <property type="entry name" value="P-loop containing nucleotide triphosphate hydrolases"/>
    <property type="match status" value="2"/>
</dbReference>
<evidence type="ECO:0000313" key="10">
    <source>
        <dbReference type="Proteomes" id="UP000585474"/>
    </source>
</evidence>
<dbReference type="InterPro" id="IPR018368">
    <property type="entry name" value="ClpA/B_CS1"/>
</dbReference>
<dbReference type="SMART" id="SM00382">
    <property type="entry name" value="AAA"/>
    <property type="match status" value="2"/>
</dbReference>
<dbReference type="Pfam" id="PF00004">
    <property type="entry name" value="AAA"/>
    <property type="match status" value="1"/>
</dbReference>
<dbReference type="Proteomes" id="UP000585474">
    <property type="component" value="Unassembled WGS sequence"/>
</dbReference>
<dbReference type="EMBL" id="BJWL01000343">
    <property type="protein sequence ID" value="GFS40200.1"/>
    <property type="molecule type" value="Genomic_DNA"/>
</dbReference>
<dbReference type="SUPFAM" id="SSF52540">
    <property type="entry name" value="P-loop containing nucleoside triphosphate hydrolases"/>
    <property type="match status" value="2"/>
</dbReference>
<keyword evidence="4 6" id="KW-0143">Chaperone</keyword>
<dbReference type="Pfam" id="PF17871">
    <property type="entry name" value="AAA_lid_9"/>
    <property type="match status" value="1"/>
</dbReference>
<dbReference type="InterPro" id="IPR019489">
    <property type="entry name" value="Clp_ATPase_C"/>
</dbReference>
<dbReference type="CDD" id="cd00009">
    <property type="entry name" value="AAA"/>
    <property type="match status" value="1"/>
</dbReference>
<dbReference type="InterPro" id="IPR028299">
    <property type="entry name" value="ClpA/B_CS2"/>
</dbReference>
<dbReference type="InterPro" id="IPR003593">
    <property type="entry name" value="AAA+_ATPase"/>
</dbReference>
<evidence type="ECO:0000313" key="9">
    <source>
        <dbReference type="EMBL" id="GFS40200.1"/>
    </source>
</evidence>
<dbReference type="GO" id="GO:0034605">
    <property type="term" value="P:cellular response to heat"/>
    <property type="evidence" value="ECO:0007669"/>
    <property type="project" value="TreeGrafter"/>
</dbReference>
<proteinExistence type="inferred from homology"/>
<reference evidence="10" key="1">
    <citation type="submission" date="2019-07" db="EMBL/GenBank/DDBJ databases">
        <title>De Novo Assembly of kiwifruit Actinidia rufa.</title>
        <authorList>
            <person name="Sugita-Konishi S."/>
            <person name="Sato K."/>
            <person name="Mori E."/>
            <person name="Abe Y."/>
            <person name="Kisaki G."/>
            <person name="Hamano K."/>
            <person name="Suezawa K."/>
            <person name="Otani M."/>
            <person name="Fukuda T."/>
            <person name="Manabe T."/>
            <person name="Gomi K."/>
            <person name="Tabuchi M."/>
            <person name="Akimitsu K."/>
            <person name="Kataoka I."/>
        </authorList>
    </citation>
    <scope>NUCLEOTIDE SEQUENCE [LARGE SCALE GENOMIC DNA]</scope>
    <source>
        <strain evidence="10">cv. Fuchu</strain>
    </source>
</reference>
<evidence type="ECO:0000256" key="3">
    <source>
        <dbReference type="ARBA" id="ARBA00022840"/>
    </source>
</evidence>
<comment type="caution">
    <text evidence="9">The sequence shown here is derived from an EMBL/GenBank/DDBJ whole genome shotgun (WGS) entry which is preliminary data.</text>
</comment>
<dbReference type="GO" id="GO:0016887">
    <property type="term" value="F:ATP hydrolysis activity"/>
    <property type="evidence" value="ECO:0007669"/>
    <property type="project" value="InterPro"/>
</dbReference>
<dbReference type="Pfam" id="PF07724">
    <property type="entry name" value="AAA_2"/>
    <property type="match status" value="1"/>
</dbReference>
<gene>
    <name evidence="9" type="ORF">Acr_00g0067110</name>
</gene>
<evidence type="ECO:0000256" key="5">
    <source>
        <dbReference type="ARBA" id="ARBA00053840"/>
    </source>
</evidence>
<accession>A0A7J0DQC3</accession>
<dbReference type="InterPro" id="IPR003959">
    <property type="entry name" value="ATPase_AAA_core"/>
</dbReference>
<evidence type="ECO:0000256" key="2">
    <source>
        <dbReference type="ARBA" id="ARBA00022741"/>
    </source>
</evidence>
<feature type="domain" description="Clp ATPase C-terminal" evidence="8">
    <location>
        <begin position="497"/>
        <end position="587"/>
    </location>
</feature>
<dbReference type="FunFam" id="3.40.50.300:FF:000025">
    <property type="entry name" value="ATP-dependent Clp protease subunit"/>
    <property type="match status" value="1"/>
</dbReference>
<dbReference type="FunFam" id="1.10.8.60:FF:000011">
    <property type="entry name" value="ATP-dependent Clp protease ATP-binding subunit"/>
    <property type="match status" value="1"/>
</dbReference>
<keyword evidence="3 6" id="KW-0067">ATP-binding</keyword>
<dbReference type="InterPro" id="IPR041546">
    <property type="entry name" value="ClpA/ClpB_AAA_lid"/>
</dbReference>
<dbReference type="GO" id="GO:0005737">
    <property type="term" value="C:cytoplasm"/>
    <property type="evidence" value="ECO:0007669"/>
    <property type="project" value="TreeGrafter"/>
</dbReference>
<dbReference type="PROSITE" id="PS00871">
    <property type="entry name" value="CLPAB_2"/>
    <property type="match status" value="1"/>
</dbReference>
<dbReference type="PRINTS" id="PR00300">
    <property type="entry name" value="CLPPROTEASEA"/>
</dbReference>
<dbReference type="GO" id="GO:0005524">
    <property type="term" value="F:ATP binding"/>
    <property type="evidence" value="ECO:0007669"/>
    <property type="project" value="UniProtKB-KW"/>
</dbReference>
<name>A0A7J0DQC3_9ERIC</name>
<evidence type="ECO:0000259" key="8">
    <source>
        <dbReference type="SMART" id="SM01086"/>
    </source>
</evidence>
<organism evidence="9 10">
    <name type="scientific">Actinidia rufa</name>
    <dbReference type="NCBI Taxonomy" id="165716"/>
    <lineage>
        <taxon>Eukaryota</taxon>
        <taxon>Viridiplantae</taxon>
        <taxon>Streptophyta</taxon>
        <taxon>Embryophyta</taxon>
        <taxon>Tracheophyta</taxon>
        <taxon>Spermatophyta</taxon>
        <taxon>Magnoliopsida</taxon>
        <taxon>eudicotyledons</taxon>
        <taxon>Gunneridae</taxon>
        <taxon>Pentapetalae</taxon>
        <taxon>asterids</taxon>
        <taxon>Ericales</taxon>
        <taxon>Actinidiaceae</taxon>
        <taxon>Actinidia</taxon>
    </lineage>
</organism>
<evidence type="ECO:0000256" key="6">
    <source>
        <dbReference type="RuleBase" id="RU004432"/>
    </source>
</evidence>
<sequence>MEKLEQKPFSTETLDKYGSDLTKMAKEDKLDAVIGRKQEIERVTQILCKRRKNNPCLIGEPGVGKTVIAEGLAQRISYALVPPKLCGKKVFSIDMGRLIAGASNRGEFEERLLKVVDEVEQSKGVIILFIDEVHTLIGAGAGGQALDASNILKPALTRGDVKCIGATTLDEYRKYIEKDPALKRRFQLVEVPEPSVEETIGILRGLVTKYATHHNVRYDDKALSAAARLSKQYISDRFLPDKAIDLIDEAGARLQIHQTQASAKLQVVTERDIQQLVSSWTGIPIENVSSAESIRLLKMEETLHKLIIGQDEAVEAVSRAIRRARVGLRDPNRPIVSFLFTGPTGVGKTELAKLLAVEYLGSKEAMVRLDMSEFMEKHTVSKLFGSPPGYGGHDDGGQLTEAIRRRPHNVVLFDEIEKAHQDVFNALLQILEDGRLTDCKGRTVDFKNTIIVMTSNIGGHLTGDFDRVKNQVAEELKKVFRAEFLNRLDEVIVFKGLGNLQVKEILNIMLKEVYERLQAKVITLEVTDRLKDKLVEEGYNPLYGARPMRRVITRLLENKLSEMILQGEVKQGNRVTMDADPDGEIVVDSF</sequence>
<dbReference type="PANTHER" id="PTHR11638:SF189">
    <property type="entry name" value="CLP R DOMAIN-CONTAINING PROTEIN"/>
    <property type="match status" value="1"/>
</dbReference>
<dbReference type="OrthoDB" id="47330at2759"/>
<dbReference type="PANTHER" id="PTHR11638">
    <property type="entry name" value="ATP-DEPENDENT CLP PROTEASE"/>
    <property type="match status" value="1"/>
</dbReference>
<keyword evidence="1" id="KW-0677">Repeat</keyword>
<dbReference type="FunFam" id="3.40.50.300:FF:000010">
    <property type="entry name" value="Chaperone clpB 1, putative"/>
    <property type="match status" value="1"/>
</dbReference>
<dbReference type="SMART" id="SM01086">
    <property type="entry name" value="ClpB_D2-small"/>
    <property type="match status" value="1"/>
</dbReference>
<evidence type="ECO:0000256" key="1">
    <source>
        <dbReference type="ARBA" id="ARBA00022737"/>
    </source>
</evidence>
<dbReference type="AlphaFoldDB" id="A0A7J0DQC3"/>
<dbReference type="Gene3D" id="1.10.8.60">
    <property type="match status" value="2"/>
</dbReference>
<dbReference type="FunFam" id="1.10.8.60:FF:000017">
    <property type="entry name" value="ATP-dependent chaperone ClpB"/>
    <property type="match status" value="1"/>
</dbReference>
<dbReference type="Pfam" id="PF10431">
    <property type="entry name" value="ClpB_D2-small"/>
    <property type="match status" value="1"/>
</dbReference>
<dbReference type="InterPro" id="IPR001270">
    <property type="entry name" value="ClpA/B"/>
</dbReference>
<comment type="similarity">
    <text evidence="6">Belongs to the ClpA/ClpB family.</text>
</comment>
<protein>
    <submittedName>
        <fullName evidence="9">CLPC homologue 1</fullName>
    </submittedName>
</protein>
<keyword evidence="2 6" id="KW-0547">Nucleotide-binding</keyword>
<evidence type="ECO:0000256" key="4">
    <source>
        <dbReference type="ARBA" id="ARBA00023186"/>
    </source>
</evidence>
<feature type="domain" description="AAA+ ATPase" evidence="7">
    <location>
        <begin position="51"/>
        <end position="196"/>
    </location>
</feature>
<feature type="domain" description="AAA+ ATPase" evidence="7">
    <location>
        <begin position="334"/>
        <end position="498"/>
    </location>
</feature>
<comment type="function">
    <text evidence="5">May interact with a ClpP-like protease involved in degradation of denatured proteins in the chloroplast.</text>
</comment>
<dbReference type="InterPro" id="IPR027417">
    <property type="entry name" value="P-loop_NTPase"/>
</dbReference>
<dbReference type="PROSITE" id="PS00870">
    <property type="entry name" value="CLPAB_1"/>
    <property type="match status" value="1"/>
</dbReference>
<evidence type="ECO:0000259" key="7">
    <source>
        <dbReference type="SMART" id="SM00382"/>
    </source>
</evidence>